<sequence length="49" mass="5609">MASRPPRLLYDRAANYGSIIIWKYLKLHIQFSRSARLRLPIPFGGGPLP</sequence>
<dbReference type="Proteomes" id="UP000004619">
    <property type="component" value="Unassembled WGS sequence"/>
</dbReference>
<reference evidence="1" key="1">
    <citation type="submission" date="2009-08" db="EMBL/GenBank/DDBJ databases">
        <authorList>
            <person name="Weinstock G."/>
            <person name="Sodergren E."/>
            <person name="Clifton S."/>
            <person name="Fulton L."/>
            <person name="Fulton B."/>
            <person name="Courtney L."/>
            <person name="Fronick C."/>
            <person name="Harrison M."/>
            <person name="Strong C."/>
            <person name="Farmer C."/>
            <person name="Delahaunty K."/>
            <person name="Markovic C."/>
            <person name="Hall O."/>
            <person name="Minx P."/>
            <person name="Tomlinson C."/>
            <person name="Mitreva M."/>
            <person name="Nelson J."/>
            <person name="Hou S."/>
            <person name="Wollam A."/>
            <person name="Pepin K.H."/>
            <person name="Johnson M."/>
            <person name="Bhonagiri V."/>
            <person name="Nash W.E."/>
            <person name="Warren W."/>
            <person name="Chinwalla A."/>
            <person name="Mardis E.R."/>
            <person name="Wilson R.K."/>
        </authorList>
    </citation>
    <scope>NUCLEOTIDE SEQUENCE [LARGE SCALE GENOMIC DNA]</scope>
    <source>
        <strain evidence="1">A2-165</strain>
    </source>
</reference>
<comment type="caution">
    <text evidence="1">The sequence shown here is derived from an EMBL/GenBank/DDBJ whole genome shotgun (WGS) entry which is preliminary data.</text>
</comment>
<accession>C7H595</accession>
<dbReference type="EMBL" id="ACOP02000041">
    <property type="protein sequence ID" value="EEU96931.1"/>
    <property type="molecule type" value="Genomic_DNA"/>
</dbReference>
<organism evidence="1 2">
    <name type="scientific">Faecalibacterium duncaniae (strain DSM 17677 / JCM 31915 / A2-165)</name>
    <name type="common">Faecalibacterium prausnitzii</name>
    <dbReference type="NCBI Taxonomy" id="411483"/>
    <lineage>
        <taxon>Bacteria</taxon>
        <taxon>Bacillati</taxon>
        <taxon>Bacillota</taxon>
        <taxon>Clostridia</taxon>
        <taxon>Eubacteriales</taxon>
        <taxon>Oscillospiraceae</taxon>
        <taxon>Faecalibacterium</taxon>
    </lineage>
</organism>
<dbReference type="AlphaFoldDB" id="C7H595"/>
<dbReference type="HOGENOM" id="CLU_3135877_0_0_9"/>
<keyword evidence="2" id="KW-1185">Reference proteome</keyword>
<name>C7H595_FAED2</name>
<evidence type="ECO:0000313" key="1">
    <source>
        <dbReference type="EMBL" id="EEU96931.1"/>
    </source>
</evidence>
<dbReference type="STRING" id="411483.FAEPRAA2165_01465"/>
<proteinExistence type="predicted"/>
<protein>
    <submittedName>
        <fullName evidence="1">Uncharacterized protein</fullName>
    </submittedName>
</protein>
<evidence type="ECO:0000313" key="2">
    <source>
        <dbReference type="Proteomes" id="UP000004619"/>
    </source>
</evidence>
<gene>
    <name evidence="1" type="ORF">FAEPRAA2165_01465</name>
</gene>